<organism evidence="5 6">
    <name type="scientific">Spiribacter salilacus</name>
    <dbReference type="NCBI Taxonomy" id="2664894"/>
    <lineage>
        <taxon>Bacteria</taxon>
        <taxon>Pseudomonadati</taxon>
        <taxon>Pseudomonadota</taxon>
        <taxon>Gammaproteobacteria</taxon>
        <taxon>Chromatiales</taxon>
        <taxon>Ectothiorhodospiraceae</taxon>
        <taxon>Spiribacter</taxon>
    </lineage>
</organism>
<dbReference type="GO" id="GO:0004222">
    <property type="term" value="F:metalloendopeptidase activity"/>
    <property type="evidence" value="ECO:0007669"/>
    <property type="project" value="TreeGrafter"/>
</dbReference>
<keyword evidence="3" id="KW-0732">Signal</keyword>
<dbReference type="InterPro" id="IPR050570">
    <property type="entry name" value="Cell_wall_metabolism_enzyme"/>
</dbReference>
<dbReference type="Pfam" id="PF01551">
    <property type="entry name" value="Peptidase_M23"/>
    <property type="match status" value="1"/>
</dbReference>
<sequence>MKHIGCLVFLCLMLAATAHANQAELAEQRARLQALSSELEAQREKAGGVAAELAELEQRMGQQQVELRDLDQQIAARQAELTELEAAVEAQAQDAAADQAFLEAALRAAFRRGEAPQMALLLADEPPAERDRLIIYDRYLGEAVAERLQSARATLAALAKQRQALAEVQREQQAARAAQVEVLAALEASAKERAAVAERLANEIDNDQAQVAEQEALVRALTQRAKAAATPPPVPAPSASAPTRVDKSGSWPLNGPVLEQFGASRSAAGLQWTGLLIGGEEGAPIQSVAAGTVVFAEWLRGLGLLLIIDHGNGLISLYGRNQALYVEVGQRVNAGDVVAAVGRTGGGAEAALYFEVRANGEPVNPVAWYEGR</sequence>
<reference evidence="5 6" key="1">
    <citation type="submission" date="2019-11" db="EMBL/GenBank/DDBJ databases">
        <authorList>
            <person name="Zhang X.Y."/>
        </authorList>
    </citation>
    <scope>NUCLEOTIDE SEQUENCE [LARGE SCALE GENOMIC DNA]</scope>
    <source>
        <strain evidence="5 6">C176</strain>
    </source>
</reference>
<evidence type="ECO:0000256" key="3">
    <source>
        <dbReference type="SAM" id="SignalP"/>
    </source>
</evidence>
<accession>A0A6N7QSK7</accession>
<dbReference type="EMBL" id="WJPP01000003">
    <property type="protein sequence ID" value="MRH78389.1"/>
    <property type="molecule type" value="Genomic_DNA"/>
</dbReference>
<dbReference type="PANTHER" id="PTHR21666:SF270">
    <property type="entry name" value="MUREIN HYDROLASE ACTIVATOR ENVC"/>
    <property type="match status" value="1"/>
</dbReference>
<dbReference type="Proteomes" id="UP000433788">
    <property type="component" value="Unassembled WGS sequence"/>
</dbReference>
<dbReference type="PANTHER" id="PTHR21666">
    <property type="entry name" value="PEPTIDASE-RELATED"/>
    <property type="match status" value="1"/>
</dbReference>
<evidence type="ECO:0000313" key="6">
    <source>
        <dbReference type="Proteomes" id="UP000433788"/>
    </source>
</evidence>
<proteinExistence type="predicted"/>
<dbReference type="CDD" id="cd12797">
    <property type="entry name" value="M23_peptidase"/>
    <property type="match status" value="1"/>
</dbReference>
<feature type="coiled-coil region" evidence="1">
    <location>
        <begin position="148"/>
        <end position="224"/>
    </location>
</feature>
<feature type="coiled-coil region" evidence="1">
    <location>
        <begin position="18"/>
        <end position="94"/>
    </location>
</feature>
<feature type="signal peptide" evidence="3">
    <location>
        <begin position="1"/>
        <end position="20"/>
    </location>
</feature>
<protein>
    <submittedName>
        <fullName evidence="5">Peptidoglycan DD-metalloendopeptidase family protein</fullName>
    </submittedName>
</protein>
<feature type="domain" description="M23ase beta-sheet core" evidence="4">
    <location>
        <begin position="272"/>
        <end position="365"/>
    </location>
</feature>
<evidence type="ECO:0000259" key="4">
    <source>
        <dbReference type="Pfam" id="PF01551"/>
    </source>
</evidence>
<dbReference type="AlphaFoldDB" id="A0A6N7QSK7"/>
<dbReference type="InterPro" id="IPR011055">
    <property type="entry name" value="Dup_hybrid_motif"/>
</dbReference>
<dbReference type="FunFam" id="2.70.70.10:FF:000003">
    <property type="entry name" value="Murein hydrolase activator EnvC"/>
    <property type="match status" value="1"/>
</dbReference>
<dbReference type="RefSeq" id="WP_153719434.1">
    <property type="nucleotide sequence ID" value="NZ_WJPP01000003.1"/>
</dbReference>
<evidence type="ECO:0000256" key="2">
    <source>
        <dbReference type="SAM" id="MobiDB-lite"/>
    </source>
</evidence>
<dbReference type="SUPFAM" id="SSF51261">
    <property type="entry name" value="Duplicated hybrid motif"/>
    <property type="match status" value="1"/>
</dbReference>
<dbReference type="Gene3D" id="2.70.70.10">
    <property type="entry name" value="Glucose Permease (Domain IIA)"/>
    <property type="match status" value="1"/>
</dbReference>
<feature type="region of interest" description="Disordered" evidence="2">
    <location>
        <begin position="227"/>
        <end position="247"/>
    </location>
</feature>
<feature type="chain" id="PRO_5027038891" evidence="3">
    <location>
        <begin position="21"/>
        <end position="372"/>
    </location>
</feature>
<keyword evidence="1" id="KW-0175">Coiled coil</keyword>
<keyword evidence="6" id="KW-1185">Reference proteome</keyword>
<comment type="caution">
    <text evidence="5">The sequence shown here is derived from an EMBL/GenBank/DDBJ whole genome shotgun (WGS) entry which is preliminary data.</text>
</comment>
<dbReference type="InterPro" id="IPR016047">
    <property type="entry name" value="M23ase_b-sheet_dom"/>
</dbReference>
<gene>
    <name evidence="5" type="ORF">GH984_06680</name>
</gene>
<evidence type="ECO:0000256" key="1">
    <source>
        <dbReference type="SAM" id="Coils"/>
    </source>
</evidence>
<name>A0A6N7QSK7_9GAMM</name>
<evidence type="ECO:0000313" key="5">
    <source>
        <dbReference type="EMBL" id="MRH78389.1"/>
    </source>
</evidence>